<dbReference type="EMBL" id="LK033619">
    <property type="protein sequence ID" value="CDY57961.1"/>
    <property type="molecule type" value="Genomic_DNA"/>
</dbReference>
<name>A0A078J2X8_BRANA</name>
<gene>
    <name evidence="1" type="primary">BnaCnng32610D</name>
    <name evidence="1" type="ORF">GSBRNA2T00022889001</name>
</gene>
<sequence length="29" mass="3430">MGADICSDNRIGLFWTGDWCWNRSCYEDD</sequence>
<keyword evidence="2" id="KW-1185">Reference proteome</keyword>
<evidence type="ECO:0000313" key="1">
    <source>
        <dbReference type="EMBL" id="CDY57961.1"/>
    </source>
</evidence>
<proteinExistence type="predicted"/>
<dbReference type="Proteomes" id="UP000028999">
    <property type="component" value="Unassembled WGS sequence"/>
</dbReference>
<accession>A0A078J2X8</accession>
<dbReference type="AlphaFoldDB" id="A0A078J2X8"/>
<protein>
    <submittedName>
        <fullName evidence="1">BnaCnng32610D protein</fullName>
    </submittedName>
</protein>
<reference evidence="1 2" key="1">
    <citation type="journal article" date="2014" name="Science">
        <title>Plant genetics. Early allopolyploid evolution in the post-Neolithic Brassica napus oilseed genome.</title>
        <authorList>
            <person name="Chalhoub B."/>
            <person name="Denoeud F."/>
            <person name="Liu S."/>
            <person name="Parkin I.A."/>
            <person name="Tang H."/>
            <person name="Wang X."/>
            <person name="Chiquet J."/>
            <person name="Belcram H."/>
            <person name="Tong C."/>
            <person name="Samans B."/>
            <person name="Correa M."/>
            <person name="Da Silva C."/>
            <person name="Just J."/>
            <person name="Falentin C."/>
            <person name="Koh C.S."/>
            <person name="Le Clainche I."/>
            <person name="Bernard M."/>
            <person name="Bento P."/>
            <person name="Noel B."/>
            <person name="Labadie K."/>
            <person name="Alberti A."/>
            <person name="Charles M."/>
            <person name="Arnaud D."/>
            <person name="Guo H."/>
            <person name="Daviaud C."/>
            <person name="Alamery S."/>
            <person name="Jabbari K."/>
            <person name="Zhao M."/>
            <person name="Edger P.P."/>
            <person name="Chelaifa H."/>
            <person name="Tack D."/>
            <person name="Lassalle G."/>
            <person name="Mestiri I."/>
            <person name="Schnel N."/>
            <person name="Le Paslier M.C."/>
            <person name="Fan G."/>
            <person name="Renault V."/>
            <person name="Bayer P.E."/>
            <person name="Golicz A.A."/>
            <person name="Manoli S."/>
            <person name="Lee T.H."/>
            <person name="Thi V.H."/>
            <person name="Chalabi S."/>
            <person name="Hu Q."/>
            <person name="Fan C."/>
            <person name="Tollenaere R."/>
            <person name="Lu Y."/>
            <person name="Battail C."/>
            <person name="Shen J."/>
            <person name="Sidebottom C.H."/>
            <person name="Wang X."/>
            <person name="Canaguier A."/>
            <person name="Chauveau A."/>
            <person name="Berard A."/>
            <person name="Deniot G."/>
            <person name="Guan M."/>
            <person name="Liu Z."/>
            <person name="Sun F."/>
            <person name="Lim Y.P."/>
            <person name="Lyons E."/>
            <person name="Town C.D."/>
            <person name="Bancroft I."/>
            <person name="Wang X."/>
            <person name="Meng J."/>
            <person name="Ma J."/>
            <person name="Pires J.C."/>
            <person name="King G.J."/>
            <person name="Brunel D."/>
            <person name="Delourme R."/>
            <person name="Renard M."/>
            <person name="Aury J.M."/>
            <person name="Adams K.L."/>
            <person name="Batley J."/>
            <person name="Snowdon R.J."/>
            <person name="Tost J."/>
            <person name="Edwards D."/>
            <person name="Zhou Y."/>
            <person name="Hua W."/>
            <person name="Sharpe A.G."/>
            <person name="Paterson A.H."/>
            <person name="Guan C."/>
            <person name="Wincker P."/>
        </authorList>
    </citation>
    <scope>NUCLEOTIDE SEQUENCE [LARGE SCALE GENOMIC DNA]</scope>
    <source>
        <strain evidence="2">cv. Darmor-bzh</strain>
    </source>
</reference>
<dbReference type="PaxDb" id="3708-A0A078J2X8"/>
<evidence type="ECO:0000313" key="2">
    <source>
        <dbReference type="Proteomes" id="UP000028999"/>
    </source>
</evidence>
<organism evidence="1 2">
    <name type="scientific">Brassica napus</name>
    <name type="common">Rape</name>
    <dbReference type="NCBI Taxonomy" id="3708"/>
    <lineage>
        <taxon>Eukaryota</taxon>
        <taxon>Viridiplantae</taxon>
        <taxon>Streptophyta</taxon>
        <taxon>Embryophyta</taxon>
        <taxon>Tracheophyta</taxon>
        <taxon>Spermatophyta</taxon>
        <taxon>Magnoliopsida</taxon>
        <taxon>eudicotyledons</taxon>
        <taxon>Gunneridae</taxon>
        <taxon>Pentapetalae</taxon>
        <taxon>rosids</taxon>
        <taxon>malvids</taxon>
        <taxon>Brassicales</taxon>
        <taxon>Brassicaceae</taxon>
        <taxon>Brassiceae</taxon>
        <taxon>Brassica</taxon>
    </lineage>
</organism>
<dbReference type="Gramene" id="CDY57961">
    <property type="protein sequence ID" value="CDY57961"/>
    <property type="gene ID" value="GSBRNA2T00022889001"/>
</dbReference>